<accession>A0ABN2Z681</accession>
<dbReference type="Pfam" id="PF04149">
    <property type="entry name" value="DUF397"/>
    <property type="match status" value="1"/>
</dbReference>
<name>A0ABN2Z681_9ACTN</name>
<dbReference type="InterPro" id="IPR007278">
    <property type="entry name" value="DUF397"/>
</dbReference>
<dbReference type="RefSeq" id="WP_344291948.1">
    <property type="nucleotide sequence ID" value="NZ_BAAAPF010000185.1"/>
</dbReference>
<comment type="caution">
    <text evidence="2">The sequence shown here is derived from an EMBL/GenBank/DDBJ whole genome shotgun (WGS) entry which is preliminary data.</text>
</comment>
<dbReference type="Proteomes" id="UP001500443">
    <property type="component" value="Unassembled WGS sequence"/>
</dbReference>
<evidence type="ECO:0000259" key="1">
    <source>
        <dbReference type="Pfam" id="PF04149"/>
    </source>
</evidence>
<protein>
    <recommendedName>
        <fullName evidence="1">DUF397 domain-containing protein</fullName>
    </recommendedName>
</protein>
<sequence length="87" mass="9144">MTAMPRYVSSATALHGIRWRRSSYSTGANNCVEAAFPVGPGSGGLLAVRDSADAEGPALLFRAEAWRAFVAAVRDDEFAPGARGPYA</sequence>
<proteinExistence type="predicted"/>
<organism evidence="2 3">
    <name type="scientific">Streptomyces synnematoformans</name>
    <dbReference type="NCBI Taxonomy" id="415721"/>
    <lineage>
        <taxon>Bacteria</taxon>
        <taxon>Bacillati</taxon>
        <taxon>Actinomycetota</taxon>
        <taxon>Actinomycetes</taxon>
        <taxon>Kitasatosporales</taxon>
        <taxon>Streptomycetaceae</taxon>
        <taxon>Streptomyces</taxon>
    </lineage>
</organism>
<evidence type="ECO:0000313" key="3">
    <source>
        <dbReference type="Proteomes" id="UP001500443"/>
    </source>
</evidence>
<reference evidence="2 3" key="1">
    <citation type="journal article" date="2019" name="Int. J. Syst. Evol. Microbiol.">
        <title>The Global Catalogue of Microorganisms (GCM) 10K type strain sequencing project: providing services to taxonomists for standard genome sequencing and annotation.</title>
        <authorList>
            <consortium name="The Broad Institute Genomics Platform"/>
            <consortium name="The Broad Institute Genome Sequencing Center for Infectious Disease"/>
            <person name="Wu L."/>
            <person name="Ma J."/>
        </authorList>
    </citation>
    <scope>NUCLEOTIDE SEQUENCE [LARGE SCALE GENOMIC DNA]</scope>
    <source>
        <strain evidence="2 3">JCM 15481</strain>
    </source>
</reference>
<dbReference type="EMBL" id="BAAAPF010000185">
    <property type="protein sequence ID" value="GAA2137449.1"/>
    <property type="molecule type" value="Genomic_DNA"/>
</dbReference>
<keyword evidence="3" id="KW-1185">Reference proteome</keyword>
<feature type="domain" description="DUF397" evidence="1">
    <location>
        <begin position="18"/>
        <end position="74"/>
    </location>
</feature>
<evidence type="ECO:0000313" key="2">
    <source>
        <dbReference type="EMBL" id="GAA2137449.1"/>
    </source>
</evidence>
<gene>
    <name evidence="2" type="ORF">GCM10009802_46550</name>
</gene>